<reference evidence="2" key="1">
    <citation type="submission" date="2023-12" db="EMBL/GenBank/DDBJ databases">
        <title>Mannheima indologenes sp. nov. proposed for Clade V organisms of Mannheimia.</title>
        <authorList>
            <person name="Christensen H."/>
        </authorList>
    </citation>
    <scope>NUCLEOTIDE SEQUENCE</scope>
    <source>
        <strain evidence="2">M14.4</strain>
    </source>
</reference>
<organism evidence="2 3">
    <name type="scientific">Mannheimia indoligenes</name>
    <dbReference type="NCBI Taxonomy" id="3103145"/>
    <lineage>
        <taxon>Bacteria</taxon>
        <taxon>Pseudomonadati</taxon>
        <taxon>Pseudomonadota</taxon>
        <taxon>Gammaproteobacteria</taxon>
        <taxon>Pasteurellales</taxon>
        <taxon>Pasteurellaceae</taxon>
        <taxon>Mannheimia</taxon>
    </lineage>
</organism>
<feature type="chain" id="PRO_5045569433" description="OmpH family outer membrane protein" evidence="1">
    <location>
        <begin position="23"/>
        <end position="145"/>
    </location>
</feature>
<protein>
    <recommendedName>
        <fullName evidence="4">OmpH family outer membrane protein</fullName>
    </recommendedName>
</protein>
<dbReference type="Proteomes" id="UP001432017">
    <property type="component" value="Unassembled WGS sequence"/>
</dbReference>
<dbReference type="EMBL" id="JBAJJM010000004">
    <property type="protein sequence ID" value="MEG9475171.1"/>
    <property type="molecule type" value="Genomic_DNA"/>
</dbReference>
<evidence type="ECO:0000313" key="3">
    <source>
        <dbReference type="Proteomes" id="UP001432017"/>
    </source>
</evidence>
<proteinExistence type="predicted"/>
<feature type="signal peptide" evidence="1">
    <location>
        <begin position="1"/>
        <end position="22"/>
    </location>
</feature>
<keyword evidence="3" id="KW-1185">Reference proteome</keyword>
<gene>
    <name evidence="2" type="ORF">V6W77_02655</name>
</gene>
<keyword evidence="1" id="KW-0732">Signal</keyword>
<evidence type="ECO:0008006" key="4">
    <source>
        <dbReference type="Google" id="ProtNLM"/>
    </source>
</evidence>
<name>A0ABU7ZD46_9PAST</name>
<evidence type="ECO:0000256" key="1">
    <source>
        <dbReference type="SAM" id="SignalP"/>
    </source>
</evidence>
<comment type="caution">
    <text evidence="2">The sequence shown here is derived from an EMBL/GenBank/DDBJ whole genome shotgun (WGS) entry which is preliminary data.</text>
</comment>
<evidence type="ECO:0000313" key="2">
    <source>
        <dbReference type="EMBL" id="MEG9475171.1"/>
    </source>
</evidence>
<accession>A0ABU7ZD46</accession>
<dbReference type="RefSeq" id="WP_283386792.1">
    <property type="nucleotide sequence ID" value="NZ_JBAJJH010000002.1"/>
</dbReference>
<sequence>MKLNTLISTILLGTALTTTANAATIQRYVDIEGKTYKLTEVKKDNYDYYADQLKSRLADLQTEQNLANFKTLVNEAAEFAQNAKRTVQESFVDQYDAQDNARERDMVSARSTQISKLITSLDTAAHQNELSAAKQAVLFNVASYL</sequence>